<feature type="compositionally biased region" description="Polar residues" evidence="1">
    <location>
        <begin position="206"/>
        <end position="222"/>
    </location>
</feature>
<protein>
    <recommendedName>
        <fullName evidence="2">Gfd2/YDR514C-like C-terminal domain-containing protein</fullName>
    </recommendedName>
</protein>
<dbReference type="GeneID" id="54469717"/>
<proteinExistence type="predicted"/>
<accession>A0A6A6YGP2</accession>
<evidence type="ECO:0000313" key="3">
    <source>
        <dbReference type="EMBL" id="KAF2807910.1"/>
    </source>
</evidence>
<dbReference type="InterPro" id="IPR048519">
    <property type="entry name" value="Gfd2/YDR514C-like_C"/>
</dbReference>
<dbReference type="OrthoDB" id="5953249at2759"/>
<feature type="domain" description="Gfd2/YDR514C-like C-terminal" evidence="2">
    <location>
        <begin position="7"/>
        <end position="86"/>
    </location>
</feature>
<reference evidence="3 5" key="1">
    <citation type="journal article" date="2020" name="Stud. Mycol.">
        <title>101 Dothideomycetes genomes: a test case for predicting lifestyles and emergence of pathogens.</title>
        <authorList>
            <person name="Haridas S."/>
            <person name="Albert R."/>
            <person name="Binder M."/>
            <person name="Bloem J."/>
            <person name="Labutti K."/>
            <person name="Salamov A."/>
            <person name="Andreopoulos B."/>
            <person name="Baker S."/>
            <person name="Barry K."/>
            <person name="Bills G."/>
            <person name="Bluhm B."/>
            <person name="Cannon C."/>
            <person name="Castanera R."/>
            <person name="Culley D."/>
            <person name="Daum C."/>
            <person name="Ezra D."/>
            <person name="Gonzalez J."/>
            <person name="Henrissat B."/>
            <person name="Kuo A."/>
            <person name="Liang C."/>
            <person name="Lipzen A."/>
            <person name="Lutzoni F."/>
            <person name="Magnuson J."/>
            <person name="Mondo S."/>
            <person name="Nolan M."/>
            <person name="Ohm R."/>
            <person name="Pangilinan J."/>
            <person name="Park H.-J."/>
            <person name="Ramirez L."/>
            <person name="Alfaro M."/>
            <person name="Sun H."/>
            <person name="Tritt A."/>
            <person name="Yoshinaga Y."/>
            <person name="Zwiers L.-H."/>
            <person name="Turgeon B."/>
            <person name="Goodwin S."/>
            <person name="Spatafora J."/>
            <person name="Crous P."/>
            <person name="Grigoriev I."/>
        </authorList>
    </citation>
    <scope>NUCLEOTIDE SEQUENCE</scope>
    <source>
        <strain evidence="3 5">CBS 304.34</strain>
    </source>
</reference>
<evidence type="ECO:0000256" key="1">
    <source>
        <dbReference type="SAM" id="MobiDB-lite"/>
    </source>
</evidence>
<dbReference type="Proteomes" id="UP000504636">
    <property type="component" value="Unplaced"/>
</dbReference>
<dbReference type="AlphaFoldDB" id="A0A6A6YGP2"/>
<reference evidence="5" key="2">
    <citation type="submission" date="2020-04" db="EMBL/GenBank/DDBJ databases">
        <authorList>
            <consortium name="NCBI Genome Project"/>
        </authorList>
    </citation>
    <scope>NUCLEOTIDE SEQUENCE</scope>
    <source>
        <strain evidence="5">CBS 304.34</strain>
    </source>
</reference>
<evidence type="ECO:0000313" key="5">
    <source>
        <dbReference type="RefSeq" id="XP_033574874.1"/>
    </source>
</evidence>
<dbReference type="RefSeq" id="XP_033574874.1">
    <property type="nucleotide sequence ID" value="XM_033728824.1"/>
</dbReference>
<evidence type="ECO:0000313" key="4">
    <source>
        <dbReference type="Proteomes" id="UP000504636"/>
    </source>
</evidence>
<reference evidence="5" key="3">
    <citation type="submission" date="2025-04" db="UniProtKB">
        <authorList>
            <consortium name="RefSeq"/>
        </authorList>
    </citation>
    <scope>IDENTIFICATION</scope>
    <source>
        <strain evidence="5">CBS 304.34</strain>
    </source>
</reference>
<name>A0A6A6YGP2_9PEZI</name>
<keyword evidence="4" id="KW-1185">Reference proteome</keyword>
<feature type="region of interest" description="Disordered" evidence="1">
    <location>
        <begin position="176"/>
        <end position="222"/>
    </location>
</feature>
<gene>
    <name evidence="3 5" type="ORF">BDZ99DRAFT_68699</name>
</gene>
<organism evidence="3">
    <name type="scientific">Mytilinidion resinicola</name>
    <dbReference type="NCBI Taxonomy" id="574789"/>
    <lineage>
        <taxon>Eukaryota</taxon>
        <taxon>Fungi</taxon>
        <taxon>Dikarya</taxon>
        <taxon>Ascomycota</taxon>
        <taxon>Pezizomycotina</taxon>
        <taxon>Dothideomycetes</taxon>
        <taxon>Pleosporomycetidae</taxon>
        <taxon>Mytilinidiales</taxon>
        <taxon>Mytilinidiaceae</taxon>
        <taxon>Mytilinidion</taxon>
    </lineage>
</organism>
<dbReference type="EMBL" id="MU003704">
    <property type="protein sequence ID" value="KAF2807910.1"/>
    <property type="molecule type" value="Genomic_DNA"/>
</dbReference>
<dbReference type="Pfam" id="PF21762">
    <property type="entry name" value="DEDDh_C"/>
    <property type="match status" value="1"/>
</dbReference>
<sequence length="222" mass="24740">MKFPCTRYRDVVLVTHAWENEDAYLREQLDFSYTEVGTIAGILDTQILERFGPRLGLLTLLGKYEITSLHRHNGGNDSVYILAVLVARGISCHLARTGQSTGEHHGGAEEGLLLLKGKFAAMIGRCDHCQRHGHRISQCAKWLLTEYGKAVTMKQKMGDKVFLIKAEDVALLRGRLGRKTPTNHPKQAPNRLLADPEDELQFPSLRASSDTNTSSRSLESNS</sequence>
<evidence type="ECO:0000259" key="2">
    <source>
        <dbReference type="Pfam" id="PF21762"/>
    </source>
</evidence>